<proteinExistence type="predicted"/>
<dbReference type="EMBL" id="KV722481">
    <property type="protein sequence ID" value="OCH87570.1"/>
    <property type="molecule type" value="Genomic_DNA"/>
</dbReference>
<keyword evidence="4" id="KW-1185">Reference proteome</keyword>
<evidence type="ECO:0000256" key="2">
    <source>
        <dbReference type="SAM" id="SignalP"/>
    </source>
</evidence>
<name>A0A8E2AY38_9APHY</name>
<evidence type="ECO:0000313" key="3">
    <source>
        <dbReference type="EMBL" id="OCH87570.1"/>
    </source>
</evidence>
<gene>
    <name evidence="3" type="ORF">OBBRIDRAFT_805984</name>
</gene>
<feature type="chain" id="PRO_5034126032" evidence="2">
    <location>
        <begin position="22"/>
        <end position="287"/>
    </location>
</feature>
<protein>
    <submittedName>
        <fullName evidence="3">Uncharacterized protein</fullName>
    </submittedName>
</protein>
<dbReference type="AlphaFoldDB" id="A0A8E2AY38"/>
<evidence type="ECO:0000313" key="4">
    <source>
        <dbReference type="Proteomes" id="UP000250043"/>
    </source>
</evidence>
<sequence length="287" mass="30064">MRSSTILISITVIAAAGLTLATPAAGSVGHIHARHNLGLRALLWDRAIGIGPIMSNIAGFLSRRDEQMKRGTQWTLSTRFRHHILSTVLGFPFCRAEDILCAPGIDKSCARHQGSGDPEAQFDALHYTRRSATLDAASAVISLSTIRSFLNCASDIFNVVGNLFGSDDSSQQRGSLPARLTMATGMMLPQGLTPNEALNVLGKIFGGLPNDVEGLIPGSAAPPPSRSSSSCSAARQAVQDPSAAISLGCNFRHPVASGIGSDTFDGNGGLFGATMCRVPGPWRGARA</sequence>
<evidence type="ECO:0000256" key="1">
    <source>
        <dbReference type="SAM" id="MobiDB-lite"/>
    </source>
</evidence>
<reference evidence="3 4" key="1">
    <citation type="submission" date="2016-07" db="EMBL/GenBank/DDBJ databases">
        <title>Draft genome of the white-rot fungus Obba rivulosa 3A-2.</title>
        <authorList>
            <consortium name="DOE Joint Genome Institute"/>
            <person name="Miettinen O."/>
            <person name="Riley R."/>
            <person name="Acob R."/>
            <person name="Barry K."/>
            <person name="Cullen D."/>
            <person name="De Vries R."/>
            <person name="Hainaut M."/>
            <person name="Hatakka A."/>
            <person name="Henrissat B."/>
            <person name="Hilden K."/>
            <person name="Kuo R."/>
            <person name="Labutti K."/>
            <person name="Lipzen A."/>
            <person name="Makela M.R."/>
            <person name="Sandor L."/>
            <person name="Spatafora J.W."/>
            <person name="Grigoriev I.V."/>
            <person name="Hibbett D.S."/>
        </authorList>
    </citation>
    <scope>NUCLEOTIDE SEQUENCE [LARGE SCALE GENOMIC DNA]</scope>
    <source>
        <strain evidence="3 4">3A-2</strain>
    </source>
</reference>
<feature type="region of interest" description="Disordered" evidence="1">
    <location>
        <begin position="215"/>
        <end position="234"/>
    </location>
</feature>
<organism evidence="3 4">
    <name type="scientific">Obba rivulosa</name>
    <dbReference type="NCBI Taxonomy" id="1052685"/>
    <lineage>
        <taxon>Eukaryota</taxon>
        <taxon>Fungi</taxon>
        <taxon>Dikarya</taxon>
        <taxon>Basidiomycota</taxon>
        <taxon>Agaricomycotina</taxon>
        <taxon>Agaricomycetes</taxon>
        <taxon>Polyporales</taxon>
        <taxon>Gelatoporiaceae</taxon>
        <taxon>Obba</taxon>
    </lineage>
</organism>
<keyword evidence="2" id="KW-0732">Signal</keyword>
<dbReference type="Proteomes" id="UP000250043">
    <property type="component" value="Unassembled WGS sequence"/>
</dbReference>
<accession>A0A8E2AY38</accession>
<feature type="signal peptide" evidence="2">
    <location>
        <begin position="1"/>
        <end position="21"/>
    </location>
</feature>